<comment type="caution">
    <text evidence="1">The sequence shown here is derived from an EMBL/GenBank/DDBJ whole genome shotgun (WGS) entry which is preliminary data.</text>
</comment>
<dbReference type="EMBL" id="JAVDQI010000013">
    <property type="protein sequence ID" value="MDR6223841.1"/>
    <property type="molecule type" value="Genomic_DNA"/>
</dbReference>
<name>A0AA90U1A6_9EURY</name>
<keyword evidence="2" id="KW-1185">Reference proteome</keyword>
<sequence>MVGMNDGDPYMDDKEHEMVILLQKLNVSKPVAKALACLLSTERITSREVERMSRLRQPEVSIAMNYLEENNWVDVEELKKKQGKGRPIKVYSLIVPMNEIIETIETKVLSENKMLLENIEKLKSIS</sequence>
<dbReference type="InterPro" id="IPR017185">
    <property type="entry name" value="UCP037373_trxn_reg"/>
</dbReference>
<gene>
    <name evidence="1" type="ORF">J2750_002320</name>
</gene>
<dbReference type="Gene3D" id="1.10.10.10">
    <property type="entry name" value="Winged helix-like DNA-binding domain superfamily/Winged helix DNA-binding domain"/>
    <property type="match status" value="1"/>
</dbReference>
<dbReference type="Proteomes" id="UP001185015">
    <property type="component" value="Unassembled WGS sequence"/>
</dbReference>
<dbReference type="InterPro" id="IPR036390">
    <property type="entry name" value="WH_DNA-bd_sf"/>
</dbReference>
<proteinExistence type="predicted"/>
<dbReference type="SUPFAM" id="SSF46785">
    <property type="entry name" value="Winged helix' DNA-binding domain"/>
    <property type="match status" value="1"/>
</dbReference>
<evidence type="ECO:0000313" key="1">
    <source>
        <dbReference type="EMBL" id="MDR6223841.1"/>
    </source>
</evidence>
<reference evidence="1 2" key="1">
    <citation type="submission" date="2023-07" db="EMBL/GenBank/DDBJ databases">
        <title>Genomic Encyclopedia of Type Strains, Phase IV (KMG-IV): sequencing the most valuable type-strain genomes for metagenomic binning, comparative biology and taxonomic classification.</title>
        <authorList>
            <person name="Goeker M."/>
        </authorList>
    </citation>
    <scope>NUCLEOTIDE SEQUENCE [LARGE SCALE GENOMIC DNA]</scope>
    <source>
        <strain evidence="1 2">DSM 17273</strain>
    </source>
</reference>
<evidence type="ECO:0000313" key="2">
    <source>
        <dbReference type="Proteomes" id="UP001185015"/>
    </source>
</evidence>
<protein>
    <submittedName>
        <fullName evidence="1">Transcriptional regulator</fullName>
    </submittedName>
</protein>
<dbReference type="InterPro" id="IPR036388">
    <property type="entry name" value="WH-like_DNA-bd_sf"/>
</dbReference>
<accession>A0AA90U1A6</accession>
<dbReference type="AlphaFoldDB" id="A0AA90U1A6"/>
<dbReference type="PIRSF" id="PIRSF037373">
    <property type="entry name" value="UCP037373_trxn_reg"/>
    <property type="match status" value="1"/>
</dbReference>
<organism evidence="1 2">
    <name type="scientific">Methanococcoides alaskense</name>
    <dbReference type="NCBI Taxonomy" id="325778"/>
    <lineage>
        <taxon>Archaea</taxon>
        <taxon>Methanobacteriati</taxon>
        <taxon>Methanobacteriota</taxon>
        <taxon>Stenosarchaea group</taxon>
        <taxon>Methanomicrobia</taxon>
        <taxon>Methanosarcinales</taxon>
        <taxon>Methanosarcinaceae</taxon>
        <taxon>Methanococcoides</taxon>
    </lineage>
</organism>
<dbReference type="RefSeq" id="WP_309741271.1">
    <property type="nucleotide sequence ID" value="NZ_JAQFFK010000001.1"/>
</dbReference>